<evidence type="ECO:0000313" key="3">
    <source>
        <dbReference type="Proteomes" id="UP001610432"/>
    </source>
</evidence>
<keyword evidence="3" id="KW-1185">Reference proteome</keyword>
<proteinExistence type="predicted"/>
<organism evidence="2 3">
    <name type="scientific">Aspergillus lucknowensis</name>
    <dbReference type="NCBI Taxonomy" id="176173"/>
    <lineage>
        <taxon>Eukaryota</taxon>
        <taxon>Fungi</taxon>
        <taxon>Dikarya</taxon>
        <taxon>Ascomycota</taxon>
        <taxon>Pezizomycotina</taxon>
        <taxon>Eurotiomycetes</taxon>
        <taxon>Eurotiomycetidae</taxon>
        <taxon>Eurotiales</taxon>
        <taxon>Aspergillaceae</taxon>
        <taxon>Aspergillus</taxon>
        <taxon>Aspergillus subgen. Nidulantes</taxon>
    </lineage>
</organism>
<evidence type="ECO:0000313" key="2">
    <source>
        <dbReference type="EMBL" id="KAL2863312.1"/>
    </source>
</evidence>
<dbReference type="GeneID" id="98141451"/>
<feature type="region of interest" description="Disordered" evidence="1">
    <location>
        <begin position="62"/>
        <end position="115"/>
    </location>
</feature>
<feature type="compositionally biased region" description="Polar residues" evidence="1">
    <location>
        <begin position="63"/>
        <end position="88"/>
    </location>
</feature>
<protein>
    <submittedName>
        <fullName evidence="2">Uncharacterized protein</fullName>
    </submittedName>
</protein>
<feature type="region of interest" description="Disordered" evidence="1">
    <location>
        <begin position="1"/>
        <end position="40"/>
    </location>
</feature>
<dbReference type="Proteomes" id="UP001610432">
    <property type="component" value="Unassembled WGS sequence"/>
</dbReference>
<evidence type="ECO:0000256" key="1">
    <source>
        <dbReference type="SAM" id="MobiDB-lite"/>
    </source>
</evidence>
<gene>
    <name evidence="2" type="ORF">BJX67DRAFT_262766</name>
</gene>
<dbReference type="RefSeq" id="XP_070882291.1">
    <property type="nucleotide sequence ID" value="XM_071026379.1"/>
</dbReference>
<accession>A0ABR4LG14</accession>
<reference evidence="2 3" key="1">
    <citation type="submission" date="2024-07" db="EMBL/GenBank/DDBJ databases">
        <title>Section-level genome sequencing and comparative genomics of Aspergillus sections Usti and Cavernicolus.</title>
        <authorList>
            <consortium name="Lawrence Berkeley National Laboratory"/>
            <person name="Nybo J.L."/>
            <person name="Vesth T.C."/>
            <person name="Theobald S."/>
            <person name="Frisvad J.C."/>
            <person name="Larsen T.O."/>
            <person name="Kjaerboelling I."/>
            <person name="Rothschild-Mancinelli K."/>
            <person name="Lyhne E.K."/>
            <person name="Kogle M.E."/>
            <person name="Barry K."/>
            <person name="Clum A."/>
            <person name="Na H."/>
            <person name="Ledsgaard L."/>
            <person name="Lin J."/>
            <person name="Lipzen A."/>
            <person name="Kuo A."/>
            <person name="Riley R."/>
            <person name="Mondo S."/>
            <person name="Labutti K."/>
            <person name="Haridas S."/>
            <person name="Pangalinan J."/>
            <person name="Salamov A.A."/>
            <person name="Simmons B.A."/>
            <person name="Magnuson J.K."/>
            <person name="Chen J."/>
            <person name="Drula E."/>
            <person name="Henrissat B."/>
            <person name="Wiebenga A."/>
            <person name="Lubbers R.J."/>
            <person name="Gomes A.C."/>
            <person name="Macurrencykelacurrency M.R."/>
            <person name="Stajich J."/>
            <person name="Grigoriev I.V."/>
            <person name="Mortensen U.H."/>
            <person name="De Vries R.P."/>
            <person name="Baker S.E."/>
            <person name="Andersen M.R."/>
        </authorList>
    </citation>
    <scope>NUCLEOTIDE SEQUENCE [LARGE SCALE GENOMIC DNA]</scope>
    <source>
        <strain evidence="2 3">CBS 449.75</strain>
    </source>
</reference>
<sequence length="115" mass="12120">MSRFDNDFSVAPSGGDPGRSPGNGIQTDPSIDRRHGGSVEGYSRIMLEYTQRRMAGFADNTKGYATSRSSRIIDANNQSGDSKSSLLASQAAGHPLSKTRRDSSSGNTFGGSSAE</sequence>
<comment type="caution">
    <text evidence="2">The sequence shown here is derived from an EMBL/GenBank/DDBJ whole genome shotgun (WGS) entry which is preliminary data.</text>
</comment>
<dbReference type="EMBL" id="JBFXLQ010000053">
    <property type="protein sequence ID" value="KAL2863312.1"/>
    <property type="molecule type" value="Genomic_DNA"/>
</dbReference>
<name>A0ABR4LG14_9EURO</name>
<feature type="compositionally biased region" description="Polar residues" evidence="1">
    <location>
        <begin position="104"/>
        <end position="115"/>
    </location>
</feature>